<dbReference type="Proteomes" id="UP000237511">
    <property type="component" value="Unassembled WGS sequence"/>
</dbReference>
<evidence type="ECO:0008006" key="3">
    <source>
        <dbReference type="Google" id="ProtNLM"/>
    </source>
</evidence>
<organism evidence="1 2">
    <name type="scientific">Sinorhizobium americanum</name>
    <dbReference type="NCBI Taxonomy" id="194963"/>
    <lineage>
        <taxon>Bacteria</taxon>
        <taxon>Pseudomonadati</taxon>
        <taxon>Pseudomonadota</taxon>
        <taxon>Alphaproteobacteria</taxon>
        <taxon>Hyphomicrobiales</taxon>
        <taxon>Rhizobiaceae</taxon>
        <taxon>Sinorhizobium/Ensifer group</taxon>
        <taxon>Sinorhizobium</taxon>
    </lineage>
</organism>
<evidence type="ECO:0000313" key="2">
    <source>
        <dbReference type="Proteomes" id="UP000237511"/>
    </source>
</evidence>
<proteinExistence type="predicted"/>
<dbReference type="EMBL" id="LODU01000019">
    <property type="protein sequence ID" value="POH33468.1"/>
    <property type="molecule type" value="Genomic_DNA"/>
</dbReference>
<gene>
    <name evidence="1" type="ORF">ATY31_10580</name>
</gene>
<evidence type="ECO:0000313" key="1">
    <source>
        <dbReference type="EMBL" id="POH33468.1"/>
    </source>
</evidence>
<sequence length="262" mass="29460">MFLPRIQRPTCATAWLAASRAVYDLPHHESHNVVIDVDDPLAETPSDRAAIDLLDQYLGMFTENEFLVRTVANTIFPQALYEDHGSPEFYDVYRDQVFPRLKRSSRDWGRYFERMIAYPGPEGATNLLGNLVAKMKRHVGSGTVYRNIYELPIYNAAKDAGGSPRGGQCLSFLSFKIDRHRRLHLSAIYRNHYYTEKLLGNLIGLGNLMSFVADETGLTCGPLTVLSTHAEVDKGRGLQSDLRQLHQACAALLEPNHQPVAD</sequence>
<protein>
    <recommendedName>
        <fullName evidence="3">Thymidylate synthase</fullName>
    </recommendedName>
</protein>
<reference evidence="1 2" key="1">
    <citation type="journal article" date="2014" name="Syst. Appl. Microbiol.">
        <title>Microsymbionts of Phaseolus vulgaris in acid and alkaline soils of Mexico.</title>
        <authorList>
            <person name="Verastegui-Valdes M.M."/>
            <person name="Zhang Y.J."/>
            <person name="Rivera-Orduna F.N."/>
            <person name="Cheng H.P."/>
            <person name="Sui X.H."/>
            <person name="Wang E.T."/>
        </authorList>
    </citation>
    <scope>NUCLEOTIDE SEQUENCE [LARGE SCALE GENOMIC DNA]</scope>
    <source>
        <strain evidence="1 2">FG01</strain>
    </source>
</reference>
<dbReference type="RefSeq" id="WP_097527878.1">
    <property type="nucleotide sequence ID" value="NZ_LODU01000019.1"/>
</dbReference>
<dbReference type="AlphaFoldDB" id="A0A2S3YQK4"/>
<comment type="caution">
    <text evidence="1">The sequence shown here is derived from an EMBL/GenBank/DDBJ whole genome shotgun (WGS) entry which is preliminary data.</text>
</comment>
<accession>A0A2S3YQK4</accession>
<name>A0A2S3YQK4_9HYPH</name>